<dbReference type="PANTHER" id="PTHR30154">
    <property type="entry name" value="LEUCINE-RESPONSIVE REGULATORY PROTEIN"/>
    <property type="match status" value="1"/>
</dbReference>
<dbReference type="PRINTS" id="PR00033">
    <property type="entry name" value="HTHASNC"/>
</dbReference>
<dbReference type="InParanoid" id="A0A6N7EXF1"/>
<reference evidence="5 6" key="1">
    <citation type="submission" date="2019-10" db="EMBL/GenBank/DDBJ databases">
        <title>Cardiobacteriales fam. a chemoheterotrophic member of the order Cardiobacteriales, and proposal of Cardiobacteriales fam. nov.</title>
        <authorList>
            <person name="Wang C."/>
        </authorList>
    </citation>
    <scope>NUCLEOTIDE SEQUENCE [LARGE SCALE GENOMIC DNA]</scope>
    <source>
        <strain evidence="5 6">ML27</strain>
    </source>
</reference>
<name>A0A6N7EXF1_9GAMM</name>
<dbReference type="InterPro" id="IPR011991">
    <property type="entry name" value="ArsR-like_HTH"/>
</dbReference>
<evidence type="ECO:0000256" key="2">
    <source>
        <dbReference type="ARBA" id="ARBA00023125"/>
    </source>
</evidence>
<dbReference type="InterPro" id="IPR036390">
    <property type="entry name" value="WH_DNA-bd_sf"/>
</dbReference>
<evidence type="ECO:0000313" key="6">
    <source>
        <dbReference type="Proteomes" id="UP000471298"/>
    </source>
</evidence>
<keyword evidence="1" id="KW-0805">Transcription regulation</keyword>
<evidence type="ECO:0000256" key="3">
    <source>
        <dbReference type="ARBA" id="ARBA00023163"/>
    </source>
</evidence>
<dbReference type="GO" id="GO:0006355">
    <property type="term" value="P:regulation of DNA-templated transcription"/>
    <property type="evidence" value="ECO:0007669"/>
    <property type="project" value="UniProtKB-ARBA"/>
</dbReference>
<dbReference type="SUPFAM" id="SSF54909">
    <property type="entry name" value="Dimeric alpha+beta barrel"/>
    <property type="match status" value="1"/>
</dbReference>
<dbReference type="GO" id="GO:0043565">
    <property type="term" value="F:sequence-specific DNA binding"/>
    <property type="evidence" value="ECO:0007669"/>
    <property type="project" value="InterPro"/>
</dbReference>
<dbReference type="InterPro" id="IPR019888">
    <property type="entry name" value="Tscrpt_reg_AsnC-like"/>
</dbReference>
<dbReference type="AlphaFoldDB" id="A0A6N7EXF1"/>
<dbReference type="Gene3D" id="1.10.10.10">
    <property type="entry name" value="Winged helix-like DNA-binding domain superfamily/Winged helix DNA-binding domain"/>
    <property type="match status" value="1"/>
</dbReference>
<dbReference type="InterPro" id="IPR011008">
    <property type="entry name" value="Dimeric_a/b-barrel"/>
</dbReference>
<dbReference type="SUPFAM" id="SSF46785">
    <property type="entry name" value="Winged helix' DNA-binding domain"/>
    <property type="match status" value="1"/>
</dbReference>
<keyword evidence="6" id="KW-1185">Reference proteome</keyword>
<dbReference type="PANTHER" id="PTHR30154:SF34">
    <property type="entry name" value="TRANSCRIPTIONAL REGULATOR AZLB"/>
    <property type="match status" value="1"/>
</dbReference>
<sequence length="156" mass="17702">MTYSLDKTDKSILRILQTHGKINTIELAEQVGLSVTPCARRLKLLASNGYIETTIAVLNPEKLGLDLTVYIAISMERHTPEQFDVFEAAVKTFPEVVSCSVVTGRVEDYLLRVVVRDMKHYEEFLLGRLNRIKGVDTVHSSFELRRVIRHGALPIY</sequence>
<organism evidence="5 6">
    <name type="scientific">Ostreibacterium oceani</name>
    <dbReference type="NCBI Taxonomy" id="2654998"/>
    <lineage>
        <taxon>Bacteria</taxon>
        <taxon>Pseudomonadati</taxon>
        <taxon>Pseudomonadota</taxon>
        <taxon>Gammaproteobacteria</taxon>
        <taxon>Cardiobacteriales</taxon>
        <taxon>Ostreibacteriaceae</taxon>
        <taxon>Ostreibacterium</taxon>
    </lineage>
</organism>
<feature type="domain" description="HTH asnC-type" evidence="4">
    <location>
        <begin position="5"/>
        <end position="66"/>
    </location>
</feature>
<keyword evidence="2" id="KW-0238">DNA-binding</keyword>
<keyword evidence="3" id="KW-0804">Transcription</keyword>
<evidence type="ECO:0000256" key="1">
    <source>
        <dbReference type="ARBA" id="ARBA00023015"/>
    </source>
</evidence>
<comment type="caution">
    <text evidence="5">The sequence shown here is derived from an EMBL/GenBank/DDBJ whole genome shotgun (WGS) entry which is preliminary data.</text>
</comment>
<dbReference type="GO" id="GO:0043200">
    <property type="term" value="P:response to amino acid"/>
    <property type="evidence" value="ECO:0007669"/>
    <property type="project" value="TreeGrafter"/>
</dbReference>
<dbReference type="RefSeq" id="WP_152808125.1">
    <property type="nucleotide sequence ID" value="NZ_WHNW01000001.1"/>
</dbReference>
<dbReference type="Pfam" id="PF13412">
    <property type="entry name" value="HTH_24"/>
    <property type="match status" value="1"/>
</dbReference>
<evidence type="ECO:0000259" key="4">
    <source>
        <dbReference type="PROSITE" id="PS50956"/>
    </source>
</evidence>
<evidence type="ECO:0000313" key="5">
    <source>
        <dbReference type="EMBL" id="MPV85148.1"/>
    </source>
</evidence>
<dbReference type="SMART" id="SM00344">
    <property type="entry name" value="HTH_ASNC"/>
    <property type="match status" value="1"/>
</dbReference>
<dbReference type="Pfam" id="PF01037">
    <property type="entry name" value="AsnC_trans_reg"/>
    <property type="match status" value="1"/>
</dbReference>
<dbReference type="PROSITE" id="PS50956">
    <property type="entry name" value="HTH_ASNC_2"/>
    <property type="match status" value="1"/>
</dbReference>
<dbReference type="InterPro" id="IPR019887">
    <property type="entry name" value="Tscrpt_reg_AsnC/Lrp_C"/>
</dbReference>
<dbReference type="InterPro" id="IPR000485">
    <property type="entry name" value="AsnC-type_HTH_dom"/>
</dbReference>
<dbReference type="Gene3D" id="3.30.70.920">
    <property type="match status" value="1"/>
</dbReference>
<proteinExistence type="predicted"/>
<dbReference type="Proteomes" id="UP000471298">
    <property type="component" value="Unassembled WGS sequence"/>
</dbReference>
<dbReference type="EMBL" id="WHNW01000001">
    <property type="protein sequence ID" value="MPV85148.1"/>
    <property type="molecule type" value="Genomic_DNA"/>
</dbReference>
<dbReference type="GO" id="GO:0005829">
    <property type="term" value="C:cytosol"/>
    <property type="evidence" value="ECO:0007669"/>
    <property type="project" value="TreeGrafter"/>
</dbReference>
<accession>A0A6N7EXF1</accession>
<dbReference type="CDD" id="cd00090">
    <property type="entry name" value="HTH_ARSR"/>
    <property type="match status" value="1"/>
</dbReference>
<gene>
    <name evidence="5" type="ORF">GCU85_00175</name>
</gene>
<dbReference type="FunCoup" id="A0A6N7EXF1">
    <property type="interactions" value="63"/>
</dbReference>
<protein>
    <submittedName>
        <fullName evidence="5">Winged helix-turn-helix transcriptional regulator</fullName>
    </submittedName>
</protein>
<dbReference type="InterPro" id="IPR036388">
    <property type="entry name" value="WH-like_DNA-bd_sf"/>
</dbReference>